<dbReference type="EMBL" id="FOJO01000023">
    <property type="protein sequence ID" value="SFA59147.1"/>
    <property type="molecule type" value="Genomic_DNA"/>
</dbReference>
<dbReference type="InterPro" id="IPR009964">
    <property type="entry name" value="DUF1491"/>
</dbReference>
<dbReference type="EMBL" id="JRKN01000025">
    <property type="protein sequence ID" value="KGJ03161.1"/>
    <property type="molecule type" value="Genomic_DNA"/>
</dbReference>
<dbReference type="STRING" id="376733.SAMN04487972_12326"/>
<dbReference type="Pfam" id="PF07372">
    <property type="entry name" value="DUF1491"/>
    <property type="match status" value="1"/>
</dbReference>
<dbReference type="Proteomes" id="UP000029846">
    <property type="component" value="Unassembled WGS sequence"/>
</dbReference>
<gene>
    <name evidence="1" type="ORF">IT41_15130</name>
    <name evidence="2" type="ORF">SAMN04487972_12326</name>
</gene>
<dbReference type="RefSeq" id="WP_036742760.1">
    <property type="nucleotide sequence ID" value="NZ_FOJO01000023.1"/>
</dbReference>
<sequence length="111" mass="12419">MPEARLAAGIWVAAYLRRLSLADIPAYVARHGDDTAGAVMVKCATLDGRASLWSREWDLESDRRQWLRLSEGDEREIDAQIARSTARDPDLWVIEIESRGGRTLLDEPGLA</sequence>
<organism evidence="1 3">
    <name type="scientific">Paracoccus halophilus</name>
    <dbReference type="NCBI Taxonomy" id="376733"/>
    <lineage>
        <taxon>Bacteria</taxon>
        <taxon>Pseudomonadati</taxon>
        <taxon>Pseudomonadota</taxon>
        <taxon>Alphaproteobacteria</taxon>
        <taxon>Rhodobacterales</taxon>
        <taxon>Paracoccaceae</taxon>
        <taxon>Paracoccus</taxon>
    </lineage>
</organism>
<protein>
    <submittedName>
        <fullName evidence="1">GTP-binding protein Era</fullName>
    </submittedName>
</protein>
<evidence type="ECO:0000313" key="4">
    <source>
        <dbReference type="Proteomes" id="UP000182312"/>
    </source>
</evidence>
<dbReference type="Gene3D" id="3.40.1530.20">
    <property type="entry name" value="Protein of unknown function (DUF1491)"/>
    <property type="match status" value="1"/>
</dbReference>
<dbReference type="OrthoDB" id="9809136at2"/>
<dbReference type="eggNOG" id="COG5447">
    <property type="taxonomic scope" value="Bacteria"/>
</dbReference>
<accession>A0A099EYU9</accession>
<evidence type="ECO:0000313" key="1">
    <source>
        <dbReference type="EMBL" id="KGJ03161.1"/>
    </source>
</evidence>
<evidence type="ECO:0000313" key="2">
    <source>
        <dbReference type="EMBL" id="SFA59147.1"/>
    </source>
</evidence>
<reference evidence="2 4" key="3">
    <citation type="submission" date="2016-10" db="EMBL/GenBank/DDBJ databases">
        <authorList>
            <person name="de Groot N.N."/>
        </authorList>
    </citation>
    <scope>NUCLEOTIDE SEQUENCE [LARGE SCALE GENOMIC DNA]</scope>
    <source>
        <strain evidence="2 4">CGMCC 1.6117</strain>
    </source>
</reference>
<reference evidence="1 3" key="2">
    <citation type="submission" date="2014-10" db="EMBL/GenBank/DDBJ databases">
        <title>Paracoccus sanguinis sp. nov., isolated from clinical specimens of New York State patients.</title>
        <authorList>
            <person name="Mingle L.A."/>
            <person name="Cole J.A."/>
            <person name="Lapierre P."/>
            <person name="Musser K.A."/>
        </authorList>
    </citation>
    <scope>NUCLEOTIDE SEQUENCE [LARGE SCALE GENOMIC DNA]</scope>
    <source>
        <strain evidence="1 3">JCM 14014</strain>
    </source>
</reference>
<dbReference type="Proteomes" id="UP000182312">
    <property type="component" value="Unassembled WGS sequence"/>
</dbReference>
<name>A0A099EYU9_9RHOB</name>
<evidence type="ECO:0000313" key="3">
    <source>
        <dbReference type="Proteomes" id="UP000029846"/>
    </source>
</evidence>
<keyword evidence="3" id="KW-1185">Reference proteome</keyword>
<proteinExistence type="predicted"/>
<dbReference type="AlphaFoldDB" id="A0A099EYU9"/>
<reference evidence="1 3" key="1">
    <citation type="submission" date="2014-09" db="EMBL/GenBank/DDBJ databases">
        <authorList>
            <person name="McGinnis J.M."/>
            <person name="Wolfgang W.J."/>
        </authorList>
    </citation>
    <scope>NUCLEOTIDE SEQUENCE [LARGE SCALE GENOMIC DNA]</scope>
    <source>
        <strain evidence="1 3">JCM 14014</strain>
    </source>
</reference>